<proteinExistence type="inferred from homology"/>
<evidence type="ECO:0000256" key="1">
    <source>
        <dbReference type="ARBA" id="ARBA00005736"/>
    </source>
</evidence>
<organism evidence="5 6">
    <name type="scientific">Umbra pygmaea</name>
    <name type="common">Eastern mudminnow</name>
    <dbReference type="NCBI Taxonomy" id="75934"/>
    <lineage>
        <taxon>Eukaryota</taxon>
        <taxon>Metazoa</taxon>
        <taxon>Chordata</taxon>
        <taxon>Craniata</taxon>
        <taxon>Vertebrata</taxon>
        <taxon>Euteleostomi</taxon>
        <taxon>Actinopterygii</taxon>
        <taxon>Neopterygii</taxon>
        <taxon>Teleostei</taxon>
        <taxon>Protacanthopterygii</taxon>
        <taxon>Esociformes</taxon>
        <taxon>Umbridae</taxon>
        <taxon>Umbra</taxon>
    </lineage>
</organism>
<name>A0ABD0X227_UMBPY</name>
<dbReference type="EMBL" id="JAGEUA010000003">
    <property type="protein sequence ID" value="KAL0993368.1"/>
    <property type="molecule type" value="Genomic_DNA"/>
</dbReference>
<feature type="compositionally biased region" description="Basic residues" evidence="3">
    <location>
        <begin position="210"/>
        <end position="221"/>
    </location>
</feature>
<dbReference type="PANTHER" id="PTHR21027">
    <property type="entry name" value="TRNA-SPLICING ENDONUCLEASE SUBUNIT SEN54"/>
    <property type="match status" value="1"/>
</dbReference>
<dbReference type="AlphaFoldDB" id="A0ABD0X227"/>
<feature type="compositionally biased region" description="Polar residues" evidence="3">
    <location>
        <begin position="257"/>
        <end position="272"/>
    </location>
</feature>
<accession>A0ABD0X227</accession>
<evidence type="ECO:0000313" key="6">
    <source>
        <dbReference type="Proteomes" id="UP001557470"/>
    </source>
</evidence>
<dbReference type="InterPro" id="IPR024337">
    <property type="entry name" value="tRNA_splic_suSen54"/>
</dbReference>
<dbReference type="GO" id="GO:0008033">
    <property type="term" value="P:tRNA processing"/>
    <property type="evidence" value="ECO:0007669"/>
    <property type="project" value="UniProtKB-KW"/>
</dbReference>
<gene>
    <name evidence="5" type="ORF">UPYG_G00106840</name>
</gene>
<dbReference type="Proteomes" id="UP001557470">
    <property type="component" value="Unassembled WGS sequence"/>
</dbReference>
<dbReference type="InterPro" id="IPR024336">
    <property type="entry name" value="tRNA_splic_suSen54_N"/>
</dbReference>
<keyword evidence="6" id="KW-1185">Reference proteome</keyword>
<evidence type="ECO:0000259" key="4">
    <source>
        <dbReference type="Pfam" id="PF12928"/>
    </source>
</evidence>
<dbReference type="Pfam" id="PF12928">
    <property type="entry name" value="tRNA_int_end_N2"/>
    <property type="match status" value="1"/>
</dbReference>
<sequence length="555" mass="63047">MSMGTRTQRMMIQGCLSNMAEQNKTADVKSSNELLSPSELFKARTRSHKIPGRGQKDFIPSGSNEQEARLQQNLEEHWSLVLEERVERLGNLVKAVWIPSDRIVELQSPAGKFWQTMGFSVHGKQCLHPEEALYLMECGNLQVFYQDLPLSIQEGYERFLNSKTMSIQHYQVFGHLKRLGYVVNRFDPSSVPSQYERQLNIPLSRERSGRQLKRKRSHSPTHRTQEGPTTEGTEVKDRDGGKERMNPEAPPDMDETQMASQEDPSTSAQGVQGRSWWSKGGTPDLQPELPGQSQSSGSPRWDFRSLPFPDLGSRDKHRGSLASPDPCLLPEAVGSVGPCDVAPWLLRLNLWQGRMSRREQDQYRRDINQDREVQRCRNWAEYRKLQEKRSQLKRKNRPAHLWEGPVTPLHDPAQPCSTGELMDKINVLKPSRLLEGASRLKGSDEWRICFNVYQPDTVAEFKKSSPGKPYSRMCVCSFDGPVPDLRTLKVLAFQSGDIPVTYAVVDHGDISFYSFKDFQIPTDVLPQILNDNPALTAGLSLLDSRVYQKIQASGK</sequence>
<feature type="region of interest" description="Disordered" evidence="3">
    <location>
        <begin position="193"/>
        <end position="320"/>
    </location>
</feature>
<protein>
    <recommendedName>
        <fullName evidence="4">tRNA-splicing endonuclease subunit Sen54 N-terminal domain-containing protein</fullName>
    </recommendedName>
</protein>
<feature type="compositionally biased region" description="Basic and acidic residues" evidence="3">
    <location>
        <begin position="233"/>
        <end position="246"/>
    </location>
</feature>
<comment type="similarity">
    <text evidence="1">Belongs to the SEN54 family.</text>
</comment>
<feature type="domain" description="tRNA-splicing endonuclease subunit Sen54 N-terminal" evidence="4">
    <location>
        <begin position="81"/>
        <end position="145"/>
    </location>
</feature>
<reference evidence="5 6" key="1">
    <citation type="submission" date="2024-06" db="EMBL/GenBank/DDBJ databases">
        <authorList>
            <person name="Pan Q."/>
            <person name="Wen M."/>
            <person name="Jouanno E."/>
            <person name="Zahm M."/>
            <person name="Klopp C."/>
            <person name="Cabau C."/>
            <person name="Louis A."/>
            <person name="Berthelot C."/>
            <person name="Parey E."/>
            <person name="Roest Crollius H."/>
            <person name="Montfort J."/>
            <person name="Robinson-Rechavi M."/>
            <person name="Bouchez O."/>
            <person name="Lampietro C."/>
            <person name="Lopez Roques C."/>
            <person name="Donnadieu C."/>
            <person name="Postlethwait J."/>
            <person name="Bobe J."/>
            <person name="Verreycken H."/>
            <person name="Guiguen Y."/>
        </authorList>
    </citation>
    <scope>NUCLEOTIDE SEQUENCE [LARGE SCALE GENOMIC DNA]</scope>
    <source>
        <strain evidence="5">Up_M1</strain>
        <tissue evidence="5">Testis</tissue>
    </source>
</reference>
<evidence type="ECO:0000313" key="5">
    <source>
        <dbReference type="EMBL" id="KAL0993368.1"/>
    </source>
</evidence>
<evidence type="ECO:0000256" key="3">
    <source>
        <dbReference type="SAM" id="MobiDB-lite"/>
    </source>
</evidence>
<keyword evidence="2" id="KW-0819">tRNA processing</keyword>
<evidence type="ECO:0000256" key="2">
    <source>
        <dbReference type="ARBA" id="ARBA00022694"/>
    </source>
</evidence>
<comment type="caution">
    <text evidence="5">The sequence shown here is derived from an EMBL/GenBank/DDBJ whole genome shotgun (WGS) entry which is preliminary data.</text>
</comment>
<dbReference type="PANTHER" id="PTHR21027:SF1">
    <property type="entry name" value="TRNA-SPLICING ENDONUCLEASE SUBUNIT SEN54"/>
    <property type="match status" value="1"/>
</dbReference>